<dbReference type="GO" id="GO:0016829">
    <property type="term" value="F:lyase activity"/>
    <property type="evidence" value="ECO:0007669"/>
    <property type="project" value="UniProtKB-KW"/>
</dbReference>
<dbReference type="PANTHER" id="PTHR37690:SF1">
    <property type="entry name" value="CHORISMATE DEHYDRATASE"/>
    <property type="match status" value="1"/>
</dbReference>
<keyword evidence="3" id="KW-0456">Lyase</keyword>
<keyword evidence="5" id="KW-1185">Reference proteome</keyword>
<dbReference type="AlphaFoldDB" id="A0A1G7NYH2"/>
<reference evidence="5" key="1">
    <citation type="submission" date="2016-10" db="EMBL/GenBank/DDBJ databases">
        <authorList>
            <person name="Varghese N."/>
            <person name="Submissions S."/>
        </authorList>
    </citation>
    <scope>NUCLEOTIDE SEQUENCE [LARGE SCALE GENOMIC DNA]</scope>
    <source>
        <strain evidence="5">DSM 17933</strain>
    </source>
</reference>
<organism evidence="4 5">
    <name type="scientific">Pedobacter terrae</name>
    <dbReference type="NCBI Taxonomy" id="405671"/>
    <lineage>
        <taxon>Bacteria</taxon>
        <taxon>Pseudomonadati</taxon>
        <taxon>Bacteroidota</taxon>
        <taxon>Sphingobacteriia</taxon>
        <taxon>Sphingobacteriales</taxon>
        <taxon>Sphingobacteriaceae</taxon>
        <taxon>Pedobacter</taxon>
    </lineage>
</organism>
<sequence>MVREDTNHGGSRPFRRFSNLIIRLTRSAKHNNLNKIKISAVAYTNTKAFIYGLEHSDIINKIDLSLDIPSDCAAKVINGQADIGLMPVAAIPLVPNANIVADYCIGSDGGVNSVFIFSEVPAQEIKTVRLDAHSRTSNNLAKVLLKFHWKTEVEFTTDPDAKTDAFVLIGDRTFGKKDDFDYAYDMGAEWKKFTGLPFMYAAWVANKEISQEFKDEFNAALKFGLNHRKEVLQELPASPNFDLEDYLYHKLQFDVTEDRKKALDLFLGYIEQL</sequence>
<evidence type="ECO:0000256" key="3">
    <source>
        <dbReference type="ARBA" id="ARBA00023239"/>
    </source>
</evidence>
<proteinExistence type="predicted"/>
<evidence type="ECO:0000256" key="2">
    <source>
        <dbReference type="ARBA" id="ARBA00022428"/>
    </source>
</evidence>
<dbReference type="STRING" id="405671.SAMN05421827_101535"/>
<evidence type="ECO:0000313" key="4">
    <source>
        <dbReference type="EMBL" id="SDF78409.1"/>
    </source>
</evidence>
<dbReference type="GO" id="GO:0009234">
    <property type="term" value="P:menaquinone biosynthetic process"/>
    <property type="evidence" value="ECO:0007669"/>
    <property type="project" value="UniProtKB-UniPathway"/>
</dbReference>
<evidence type="ECO:0000256" key="1">
    <source>
        <dbReference type="ARBA" id="ARBA00004863"/>
    </source>
</evidence>
<comment type="pathway">
    <text evidence="1">Quinol/quinone metabolism; menaquinone biosynthesis.</text>
</comment>
<keyword evidence="2" id="KW-0474">Menaquinone biosynthesis</keyword>
<name>A0A1G7NYH2_9SPHI</name>
<dbReference type="InterPro" id="IPR030868">
    <property type="entry name" value="MqnA"/>
</dbReference>
<dbReference type="PANTHER" id="PTHR37690">
    <property type="entry name" value="CHORISMATE DEHYDRATASE"/>
    <property type="match status" value="1"/>
</dbReference>
<dbReference type="CDD" id="cd13634">
    <property type="entry name" value="PBP2_Sco4506"/>
    <property type="match status" value="1"/>
</dbReference>
<dbReference type="InterPro" id="IPR003773">
    <property type="entry name" value="Menaquinone_biosynth"/>
</dbReference>
<dbReference type="Proteomes" id="UP000199643">
    <property type="component" value="Unassembled WGS sequence"/>
</dbReference>
<dbReference type="Gene3D" id="3.40.190.10">
    <property type="entry name" value="Periplasmic binding protein-like II"/>
    <property type="match status" value="2"/>
</dbReference>
<protein>
    <submittedName>
        <fullName evidence="4">Chorismate dehydratase</fullName>
    </submittedName>
</protein>
<accession>A0A1G7NYH2</accession>
<gene>
    <name evidence="4" type="ORF">SAMN05421827_101535</name>
</gene>
<evidence type="ECO:0000313" key="5">
    <source>
        <dbReference type="Proteomes" id="UP000199643"/>
    </source>
</evidence>
<dbReference type="UniPathway" id="UPA00079"/>
<dbReference type="SUPFAM" id="SSF53850">
    <property type="entry name" value="Periplasmic binding protein-like II"/>
    <property type="match status" value="1"/>
</dbReference>
<dbReference type="EMBL" id="FNCH01000001">
    <property type="protein sequence ID" value="SDF78409.1"/>
    <property type="molecule type" value="Genomic_DNA"/>
</dbReference>
<dbReference type="Pfam" id="PF02621">
    <property type="entry name" value="VitK2_biosynth"/>
    <property type="match status" value="1"/>
</dbReference>